<evidence type="ECO:0000259" key="6">
    <source>
        <dbReference type="PROSITE" id="PS51352"/>
    </source>
</evidence>
<dbReference type="InterPro" id="IPR013766">
    <property type="entry name" value="Thioredoxin_domain"/>
</dbReference>
<evidence type="ECO:0000313" key="7">
    <source>
        <dbReference type="EMBL" id="AKP78565.1"/>
    </source>
</evidence>
<feature type="binding site" evidence="3">
    <location>
        <position position="65"/>
    </location>
    <ligand>
        <name>Cu cation</name>
        <dbReference type="ChEBI" id="CHEBI:23378"/>
    </ligand>
</feature>
<accession>A0A806UBP9</accession>
<evidence type="ECO:0000256" key="1">
    <source>
        <dbReference type="ARBA" id="ARBA00010996"/>
    </source>
</evidence>
<feature type="signal peptide" evidence="5">
    <location>
        <begin position="1"/>
        <end position="22"/>
    </location>
</feature>
<evidence type="ECO:0000256" key="4">
    <source>
        <dbReference type="PIRSR" id="PIRSR603782-2"/>
    </source>
</evidence>
<keyword evidence="3" id="KW-0479">Metal-binding</keyword>
<reference evidence="7 8" key="1">
    <citation type="submission" date="2015-01" db="EMBL/GenBank/DDBJ databases">
        <title>Genome sequence of bacillus megaterium Q3.</title>
        <authorList>
            <person name="Wang Y."/>
            <person name="Luo K."/>
            <person name="Bai L."/>
            <person name="Luo F."/>
        </authorList>
    </citation>
    <scope>NUCLEOTIDE SEQUENCE [LARGE SCALE GENOMIC DNA]</scope>
    <source>
        <strain evidence="7 8">Q3</strain>
    </source>
</reference>
<feature type="chain" id="PRO_5038452383" evidence="5">
    <location>
        <begin position="23"/>
        <end position="193"/>
    </location>
</feature>
<dbReference type="Proteomes" id="UP000036410">
    <property type="component" value="Chromosome"/>
</dbReference>
<dbReference type="PROSITE" id="PS51352">
    <property type="entry name" value="THIOREDOXIN_2"/>
    <property type="match status" value="1"/>
</dbReference>
<dbReference type="InterPro" id="IPR036249">
    <property type="entry name" value="Thioredoxin-like_sf"/>
</dbReference>
<keyword evidence="5" id="KW-0732">Signal</keyword>
<evidence type="ECO:0000256" key="5">
    <source>
        <dbReference type="SAM" id="SignalP"/>
    </source>
</evidence>
<keyword evidence="2 3" id="KW-0186">Copper</keyword>
<feature type="binding site" evidence="3">
    <location>
        <position position="156"/>
    </location>
    <ligand>
        <name>Cu cation</name>
        <dbReference type="ChEBI" id="CHEBI:23378"/>
    </ligand>
</feature>
<feature type="disulfide bond" description="Redox-active" evidence="4">
    <location>
        <begin position="65"/>
        <end position="69"/>
    </location>
</feature>
<dbReference type="SUPFAM" id="SSF52833">
    <property type="entry name" value="Thioredoxin-like"/>
    <property type="match status" value="1"/>
</dbReference>
<dbReference type="CDD" id="cd02968">
    <property type="entry name" value="SCO"/>
    <property type="match status" value="1"/>
</dbReference>
<name>A0A806UBP9_PRIMG</name>
<feature type="domain" description="Thioredoxin" evidence="6">
    <location>
        <begin position="27"/>
        <end position="193"/>
    </location>
</feature>
<dbReference type="PROSITE" id="PS51257">
    <property type="entry name" value="PROKAR_LIPOPROTEIN"/>
    <property type="match status" value="1"/>
</dbReference>
<gene>
    <name evidence="7" type="primary">ypmQ_1</name>
    <name evidence="7" type="ORF">AS52_03604</name>
</gene>
<evidence type="ECO:0000256" key="3">
    <source>
        <dbReference type="PIRSR" id="PIRSR603782-1"/>
    </source>
</evidence>
<comment type="similarity">
    <text evidence="1">Belongs to the SCO1/2 family.</text>
</comment>
<dbReference type="InterPro" id="IPR003782">
    <property type="entry name" value="SCO1/SenC"/>
</dbReference>
<keyword evidence="4" id="KW-1015">Disulfide bond</keyword>
<protein>
    <submittedName>
        <fullName evidence="7">BsSco</fullName>
    </submittedName>
</protein>
<evidence type="ECO:0000256" key="2">
    <source>
        <dbReference type="ARBA" id="ARBA00023008"/>
    </source>
</evidence>
<evidence type="ECO:0000313" key="8">
    <source>
        <dbReference type="Proteomes" id="UP000036410"/>
    </source>
</evidence>
<proteinExistence type="inferred from homology"/>
<dbReference type="EMBL" id="CP010586">
    <property type="protein sequence ID" value="AKP78565.1"/>
    <property type="molecule type" value="Genomic_DNA"/>
</dbReference>
<dbReference type="PANTHER" id="PTHR12151:SF25">
    <property type="entry name" value="LINALOOL DEHYDRATASE_ISOMERASE DOMAIN-CONTAINING PROTEIN"/>
    <property type="match status" value="1"/>
</dbReference>
<dbReference type="Pfam" id="PF02630">
    <property type="entry name" value="SCO1-SenC"/>
    <property type="match status" value="1"/>
</dbReference>
<dbReference type="AlphaFoldDB" id="A0A806UBP9"/>
<feature type="binding site" evidence="3">
    <location>
        <position position="69"/>
    </location>
    <ligand>
        <name>Cu cation</name>
        <dbReference type="ChEBI" id="CHEBI:23378"/>
    </ligand>
</feature>
<sequence>MKQKKWLVFIGTILLLALSACDKDVKDPLNYKMNTFSYQDQNQQEYGLNELKGKVWVADFIFTSCTTVCPPMTAHMTKLQEEVKKSGIKNIEFVSFSVDPQNDSPQVLKQYVKKFNGNLENWHLLTGYSQKQIKSFAMNNFKVFVQKPKDTDQIIHGTSFYLINQEGVVKKDYNGVSDVPYAQIIEDIKILQH</sequence>
<organism evidence="7 8">
    <name type="scientific">Priestia megaterium Q3</name>
    <dbReference type="NCBI Taxonomy" id="1452722"/>
    <lineage>
        <taxon>Bacteria</taxon>
        <taxon>Bacillati</taxon>
        <taxon>Bacillota</taxon>
        <taxon>Bacilli</taxon>
        <taxon>Bacillales</taxon>
        <taxon>Bacillaceae</taxon>
        <taxon>Priestia</taxon>
    </lineage>
</organism>
<dbReference type="PANTHER" id="PTHR12151">
    <property type="entry name" value="ELECTRON TRANSPORT PROTIN SCO1/SENC FAMILY MEMBER"/>
    <property type="match status" value="1"/>
</dbReference>
<dbReference type="RefSeq" id="WP_049165819.1">
    <property type="nucleotide sequence ID" value="NZ_CP010586.1"/>
</dbReference>
<dbReference type="Gene3D" id="3.40.30.10">
    <property type="entry name" value="Glutaredoxin"/>
    <property type="match status" value="1"/>
</dbReference>
<dbReference type="GO" id="GO:0046872">
    <property type="term" value="F:metal ion binding"/>
    <property type="evidence" value="ECO:0007669"/>
    <property type="project" value="UniProtKB-KW"/>
</dbReference>